<reference evidence="3 4" key="1">
    <citation type="submission" date="2019-08" db="EMBL/GenBank/DDBJ databases">
        <title>Parahaliea maris sp. nov., isolated from the surface seawater.</title>
        <authorList>
            <person name="Liu Y."/>
        </authorList>
    </citation>
    <scope>NUCLEOTIDE SEQUENCE [LARGE SCALE GENOMIC DNA]</scope>
    <source>
        <strain evidence="3 4">S2-26</strain>
    </source>
</reference>
<keyword evidence="4" id="KW-1185">Reference proteome</keyword>
<evidence type="ECO:0000313" key="3">
    <source>
        <dbReference type="EMBL" id="TXS93472.1"/>
    </source>
</evidence>
<dbReference type="Pfam" id="PF01042">
    <property type="entry name" value="Ribonuc_L-PSP"/>
    <property type="match status" value="1"/>
</dbReference>
<feature type="chain" id="PRO_5023125644" evidence="2">
    <location>
        <begin position="28"/>
        <end position="157"/>
    </location>
</feature>
<feature type="signal peptide" evidence="2">
    <location>
        <begin position="1"/>
        <end position="27"/>
    </location>
</feature>
<dbReference type="PANTHER" id="PTHR11803">
    <property type="entry name" value="2-IMINOBUTANOATE/2-IMINOPROPANOATE DEAMINASE RIDA"/>
    <property type="match status" value="1"/>
</dbReference>
<comment type="similarity">
    <text evidence="1">Belongs to the RutC family.</text>
</comment>
<keyword evidence="2" id="KW-0732">Signal</keyword>
<dbReference type="Proteomes" id="UP000321933">
    <property type="component" value="Unassembled WGS sequence"/>
</dbReference>
<dbReference type="NCBIfam" id="TIGR00004">
    <property type="entry name" value="Rid family detoxifying hydrolase"/>
    <property type="match status" value="1"/>
</dbReference>
<protein>
    <submittedName>
        <fullName evidence="3">RidA family protein</fullName>
    </submittedName>
</protein>
<dbReference type="GO" id="GO:0005829">
    <property type="term" value="C:cytosol"/>
    <property type="evidence" value="ECO:0007669"/>
    <property type="project" value="TreeGrafter"/>
</dbReference>
<dbReference type="InterPro" id="IPR035959">
    <property type="entry name" value="RutC-like_sf"/>
</dbReference>
<dbReference type="PANTHER" id="PTHR11803:SF39">
    <property type="entry name" value="2-IMINOBUTANOATE_2-IMINOPROPANOATE DEAMINASE"/>
    <property type="match status" value="1"/>
</dbReference>
<dbReference type="SUPFAM" id="SSF55298">
    <property type="entry name" value="YjgF-like"/>
    <property type="match status" value="1"/>
</dbReference>
<dbReference type="RefSeq" id="WP_148063407.1">
    <property type="nucleotide sequence ID" value="NZ_VRYZ01000002.1"/>
</dbReference>
<evidence type="ECO:0000313" key="4">
    <source>
        <dbReference type="Proteomes" id="UP000321933"/>
    </source>
</evidence>
<accession>A0A5C9A0Q9</accession>
<comment type="caution">
    <text evidence="3">The sequence shown here is derived from an EMBL/GenBank/DDBJ whole genome shotgun (WGS) entry which is preliminary data.</text>
</comment>
<dbReference type="EMBL" id="VRYZ01000002">
    <property type="protein sequence ID" value="TXS93472.1"/>
    <property type="molecule type" value="Genomic_DNA"/>
</dbReference>
<sequence length="157" mass="17263">MRRQHRFHDVWRWALVGLCLAGSPAFAAEVQFLNQEGAATELPFSEAVRVDDTLYLSGQLGVKPGTLTRVPGGIEAEARQTMENIRAVLQRNGLDMGNVVKCTVMLVDMAEWQQFNAVYRQFFEAPFPARSAFGASGIGLGGRVEVECIAAYPEASR</sequence>
<evidence type="ECO:0000256" key="1">
    <source>
        <dbReference type="ARBA" id="ARBA00010552"/>
    </source>
</evidence>
<dbReference type="FunFam" id="3.30.1330.40:FF:000001">
    <property type="entry name" value="L-PSP family endoribonuclease"/>
    <property type="match status" value="1"/>
</dbReference>
<dbReference type="InterPro" id="IPR006175">
    <property type="entry name" value="YjgF/YER057c/UK114"/>
</dbReference>
<name>A0A5C9A0Q9_9GAMM</name>
<gene>
    <name evidence="3" type="ORF">FVW59_06465</name>
</gene>
<proteinExistence type="inferred from homology"/>
<organism evidence="3 4">
    <name type="scientific">Parahaliea aestuarii</name>
    <dbReference type="NCBI Taxonomy" id="1852021"/>
    <lineage>
        <taxon>Bacteria</taxon>
        <taxon>Pseudomonadati</taxon>
        <taxon>Pseudomonadota</taxon>
        <taxon>Gammaproteobacteria</taxon>
        <taxon>Cellvibrionales</taxon>
        <taxon>Halieaceae</taxon>
        <taxon>Parahaliea</taxon>
    </lineage>
</organism>
<evidence type="ECO:0000256" key="2">
    <source>
        <dbReference type="SAM" id="SignalP"/>
    </source>
</evidence>
<dbReference type="OrthoDB" id="9803101at2"/>
<dbReference type="CDD" id="cd00448">
    <property type="entry name" value="YjgF_YER057c_UK114_family"/>
    <property type="match status" value="1"/>
</dbReference>
<dbReference type="AlphaFoldDB" id="A0A5C9A0Q9"/>
<dbReference type="InterPro" id="IPR006056">
    <property type="entry name" value="RidA"/>
</dbReference>
<dbReference type="Gene3D" id="3.30.1330.40">
    <property type="entry name" value="RutC-like"/>
    <property type="match status" value="1"/>
</dbReference>
<dbReference type="GO" id="GO:0019239">
    <property type="term" value="F:deaminase activity"/>
    <property type="evidence" value="ECO:0007669"/>
    <property type="project" value="TreeGrafter"/>
</dbReference>